<proteinExistence type="predicted"/>
<feature type="region of interest" description="Disordered" evidence="1">
    <location>
        <begin position="1"/>
        <end position="22"/>
    </location>
</feature>
<evidence type="ECO:0000313" key="2">
    <source>
        <dbReference type="EMBL" id="OLP89118.1"/>
    </source>
</evidence>
<gene>
    <name evidence="2" type="ORF">AK812_SmicGene29448</name>
</gene>
<dbReference type="Proteomes" id="UP000186817">
    <property type="component" value="Unassembled WGS sequence"/>
</dbReference>
<sequence length="310" mass="32972">MQVDLQVVRNPSEDTEKLPKPQPICSCPSSASMAFAVAQRAGYGRSGSRSPRLQKQVEVEADHGGPDGLPCDFKGGFNAQMRMQRDFLAQFLVPEQPHAAKSPNAPREAAAGLPVEAAKVLMLGPGPGRVPWLGLPAGVACVAATLQLFSRLLPGSVAEGMCDELCKQATADPSMPVELDALATRVGLVSCPVPSAVPSLQGGCGESMLTMIACYFMTFWLTSFARSLSRWFFCRWLLSALLNIDDPVADLQEKEKATISCHPRFEESAPPGAESARTAPVGLDLARSSISSPAPRGSLVAFLFRSPLCS</sequence>
<keyword evidence="3" id="KW-1185">Reference proteome</keyword>
<evidence type="ECO:0000313" key="3">
    <source>
        <dbReference type="Proteomes" id="UP000186817"/>
    </source>
</evidence>
<dbReference type="EMBL" id="LSRX01000777">
    <property type="protein sequence ID" value="OLP89118.1"/>
    <property type="molecule type" value="Genomic_DNA"/>
</dbReference>
<protein>
    <submittedName>
        <fullName evidence="2">Uncharacterized protein</fullName>
    </submittedName>
</protein>
<comment type="caution">
    <text evidence="2">The sequence shown here is derived from an EMBL/GenBank/DDBJ whole genome shotgun (WGS) entry which is preliminary data.</text>
</comment>
<dbReference type="AlphaFoldDB" id="A0A1Q9D1S9"/>
<reference evidence="2 3" key="1">
    <citation type="submission" date="2016-02" db="EMBL/GenBank/DDBJ databases">
        <title>Genome analysis of coral dinoflagellate symbionts highlights evolutionary adaptations to a symbiotic lifestyle.</title>
        <authorList>
            <person name="Aranda M."/>
            <person name="Li Y."/>
            <person name="Liew Y.J."/>
            <person name="Baumgarten S."/>
            <person name="Simakov O."/>
            <person name="Wilson M."/>
            <person name="Piel J."/>
            <person name="Ashoor H."/>
            <person name="Bougouffa S."/>
            <person name="Bajic V.B."/>
            <person name="Ryu T."/>
            <person name="Ravasi T."/>
            <person name="Bayer T."/>
            <person name="Micklem G."/>
            <person name="Kim H."/>
            <person name="Bhak J."/>
            <person name="Lajeunesse T.C."/>
            <person name="Voolstra C.R."/>
        </authorList>
    </citation>
    <scope>NUCLEOTIDE SEQUENCE [LARGE SCALE GENOMIC DNA]</scope>
    <source>
        <strain evidence="2 3">CCMP2467</strain>
    </source>
</reference>
<evidence type="ECO:0000256" key="1">
    <source>
        <dbReference type="SAM" id="MobiDB-lite"/>
    </source>
</evidence>
<name>A0A1Q9D1S9_SYMMI</name>
<organism evidence="2 3">
    <name type="scientific">Symbiodinium microadriaticum</name>
    <name type="common">Dinoflagellate</name>
    <name type="synonym">Zooxanthella microadriatica</name>
    <dbReference type="NCBI Taxonomy" id="2951"/>
    <lineage>
        <taxon>Eukaryota</taxon>
        <taxon>Sar</taxon>
        <taxon>Alveolata</taxon>
        <taxon>Dinophyceae</taxon>
        <taxon>Suessiales</taxon>
        <taxon>Symbiodiniaceae</taxon>
        <taxon>Symbiodinium</taxon>
    </lineage>
</organism>
<dbReference type="OrthoDB" id="433383at2759"/>
<accession>A0A1Q9D1S9</accession>